<dbReference type="PANTHER" id="PTHR31581:SF1">
    <property type="entry name" value="KICSTOR SUBUNIT 2"/>
    <property type="match status" value="1"/>
</dbReference>
<gene>
    <name evidence="1" type="ORF">Ciccas_008057</name>
</gene>
<organism evidence="1 2">
    <name type="scientific">Cichlidogyrus casuarinus</name>
    <dbReference type="NCBI Taxonomy" id="1844966"/>
    <lineage>
        <taxon>Eukaryota</taxon>
        <taxon>Metazoa</taxon>
        <taxon>Spiralia</taxon>
        <taxon>Lophotrochozoa</taxon>
        <taxon>Platyhelminthes</taxon>
        <taxon>Monogenea</taxon>
        <taxon>Monopisthocotylea</taxon>
        <taxon>Dactylogyridea</taxon>
        <taxon>Ancyrocephalidae</taxon>
        <taxon>Cichlidogyrus</taxon>
    </lineage>
</organism>
<dbReference type="Proteomes" id="UP001626550">
    <property type="component" value="Unassembled WGS sequence"/>
</dbReference>
<evidence type="ECO:0000313" key="1">
    <source>
        <dbReference type="EMBL" id="KAL3313341.1"/>
    </source>
</evidence>
<evidence type="ECO:0000313" key="2">
    <source>
        <dbReference type="Proteomes" id="UP001626550"/>
    </source>
</evidence>
<dbReference type="EMBL" id="JBJKFK010001342">
    <property type="protein sequence ID" value="KAL3313341.1"/>
    <property type="molecule type" value="Genomic_DNA"/>
</dbReference>
<proteinExistence type="predicted"/>
<reference evidence="1 2" key="1">
    <citation type="submission" date="2024-11" db="EMBL/GenBank/DDBJ databases">
        <title>Adaptive evolution of stress response genes in parasites aligns with host niche diversity.</title>
        <authorList>
            <person name="Hahn C."/>
            <person name="Resl P."/>
        </authorList>
    </citation>
    <scope>NUCLEOTIDE SEQUENCE [LARGE SCALE GENOMIC DNA]</scope>
    <source>
        <strain evidence="1">EGGRZ-B1_66</strain>
        <tissue evidence="1">Body</tissue>
    </source>
</reference>
<dbReference type="InterPro" id="IPR018544">
    <property type="entry name" value="KICS_2"/>
</dbReference>
<protein>
    <submittedName>
        <fullName evidence="1">Uncharacterized protein</fullName>
    </submittedName>
</protein>
<accession>A0ABD2Q572</accession>
<keyword evidence="2" id="KW-1185">Reference proteome</keyword>
<sequence>MPSAMVTLIFDATRQDQPFLGQGYVLPGTIGETPNGIQAFPAIFNYPYDRHPSAEELRVVINLLPDQKAYKKSEEEYNSSIRHFDASLGKSFVVIRIEYSILLLLSIASSVPITESPNYQIVTNFLKTLSRGLRMIELIENLRKHIYN</sequence>
<name>A0ABD2Q572_9PLAT</name>
<comment type="caution">
    <text evidence="1">The sequence shown here is derived from an EMBL/GenBank/DDBJ whole genome shotgun (WGS) entry which is preliminary data.</text>
</comment>
<dbReference type="AlphaFoldDB" id="A0ABD2Q572"/>
<dbReference type="Gene3D" id="3.30.450.240">
    <property type="match status" value="1"/>
</dbReference>
<dbReference type="PANTHER" id="PTHR31581">
    <property type="entry name" value="KICSTOR COMPLEX PROTEIN C12ORF66"/>
    <property type="match status" value="1"/>
</dbReference>
<dbReference type="Pfam" id="PF09404">
    <property type="entry name" value="C12orf66_like"/>
    <property type="match status" value="1"/>
</dbReference>
<dbReference type="SUPFAM" id="SSF160651">
    <property type="entry name" value="FLJ32549 C-terminal domain-like"/>
    <property type="match status" value="1"/>
</dbReference>